<reference evidence="1 2" key="1">
    <citation type="journal article" date="2008" name="Nature">
        <title>The genome of the model beetle and pest Tribolium castaneum.</title>
        <authorList>
            <consortium name="Tribolium Genome Sequencing Consortium"/>
            <person name="Richards S."/>
            <person name="Gibbs R.A."/>
            <person name="Weinstock G.M."/>
            <person name="Brown S.J."/>
            <person name="Denell R."/>
            <person name="Beeman R.W."/>
            <person name="Gibbs R."/>
            <person name="Beeman R.W."/>
            <person name="Brown S.J."/>
            <person name="Bucher G."/>
            <person name="Friedrich M."/>
            <person name="Grimmelikhuijzen C.J."/>
            <person name="Klingler M."/>
            <person name="Lorenzen M."/>
            <person name="Richards S."/>
            <person name="Roth S."/>
            <person name="Schroder R."/>
            <person name="Tautz D."/>
            <person name="Zdobnov E.M."/>
            <person name="Muzny D."/>
            <person name="Gibbs R.A."/>
            <person name="Weinstock G.M."/>
            <person name="Attaway T."/>
            <person name="Bell S."/>
            <person name="Buhay C.J."/>
            <person name="Chandrabose M.N."/>
            <person name="Chavez D."/>
            <person name="Clerk-Blankenburg K.P."/>
            <person name="Cree A."/>
            <person name="Dao M."/>
            <person name="Davis C."/>
            <person name="Chacko J."/>
            <person name="Dinh H."/>
            <person name="Dugan-Rocha S."/>
            <person name="Fowler G."/>
            <person name="Garner T.T."/>
            <person name="Garnes J."/>
            <person name="Gnirke A."/>
            <person name="Hawes A."/>
            <person name="Hernandez J."/>
            <person name="Hines S."/>
            <person name="Holder M."/>
            <person name="Hume J."/>
            <person name="Jhangiani S.N."/>
            <person name="Joshi V."/>
            <person name="Khan Z.M."/>
            <person name="Jackson L."/>
            <person name="Kovar C."/>
            <person name="Kowis A."/>
            <person name="Lee S."/>
            <person name="Lewis L.R."/>
            <person name="Margolis J."/>
            <person name="Morgan M."/>
            <person name="Nazareth L.V."/>
            <person name="Nguyen N."/>
            <person name="Okwuonu G."/>
            <person name="Parker D."/>
            <person name="Richards S."/>
            <person name="Ruiz S.J."/>
            <person name="Santibanez J."/>
            <person name="Savard J."/>
            <person name="Scherer S.E."/>
            <person name="Schneider B."/>
            <person name="Sodergren E."/>
            <person name="Tautz D."/>
            <person name="Vattahil S."/>
            <person name="Villasana D."/>
            <person name="White C.S."/>
            <person name="Wright R."/>
            <person name="Park Y."/>
            <person name="Beeman R.W."/>
            <person name="Lord J."/>
            <person name="Oppert B."/>
            <person name="Lorenzen M."/>
            <person name="Brown S."/>
            <person name="Wang L."/>
            <person name="Savard J."/>
            <person name="Tautz D."/>
            <person name="Richards S."/>
            <person name="Weinstock G."/>
            <person name="Gibbs R.A."/>
            <person name="Liu Y."/>
            <person name="Worley K."/>
            <person name="Weinstock G."/>
            <person name="Elsik C.G."/>
            <person name="Reese J.T."/>
            <person name="Elhaik E."/>
            <person name="Landan G."/>
            <person name="Graur D."/>
            <person name="Arensburger P."/>
            <person name="Atkinson P."/>
            <person name="Beeman R.W."/>
            <person name="Beidler J."/>
            <person name="Brown S.J."/>
            <person name="Demuth J.P."/>
            <person name="Drury D.W."/>
            <person name="Du Y.Z."/>
            <person name="Fujiwara H."/>
            <person name="Lorenzen M."/>
            <person name="Maselli V."/>
            <person name="Osanai M."/>
            <person name="Park Y."/>
            <person name="Robertson H.M."/>
            <person name="Tu Z."/>
            <person name="Wang J.J."/>
            <person name="Wang S."/>
            <person name="Richards S."/>
            <person name="Song H."/>
            <person name="Zhang L."/>
            <person name="Sodergren E."/>
            <person name="Werner D."/>
            <person name="Stanke M."/>
            <person name="Morgenstern B."/>
            <person name="Solovyev V."/>
            <person name="Kosarev P."/>
            <person name="Brown G."/>
            <person name="Chen H.C."/>
            <person name="Ermolaeva O."/>
            <person name="Hlavina W."/>
            <person name="Kapustin Y."/>
            <person name="Kiryutin B."/>
            <person name="Kitts P."/>
            <person name="Maglott D."/>
            <person name="Pruitt K."/>
            <person name="Sapojnikov V."/>
            <person name="Souvorov A."/>
            <person name="Mackey A.J."/>
            <person name="Waterhouse R.M."/>
            <person name="Wyder S."/>
            <person name="Zdobnov E.M."/>
            <person name="Zdobnov E.M."/>
            <person name="Wyder S."/>
            <person name="Kriventseva E.V."/>
            <person name="Kadowaki T."/>
            <person name="Bork P."/>
            <person name="Aranda M."/>
            <person name="Bao R."/>
            <person name="Beermann A."/>
            <person name="Berns N."/>
            <person name="Bolognesi R."/>
            <person name="Bonneton F."/>
            <person name="Bopp D."/>
            <person name="Brown S.J."/>
            <person name="Bucher G."/>
            <person name="Butts T."/>
            <person name="Chaumot A."/>
            <person name="Denell R.E."/>
            <person name="Ferrier D.E."/>
            <person name="Friedrich M."/>
            <person name="Gordon C.M."/>
            <person name="Jindra M."/>
            <person name="Klingler M."/>
            <person name="Lan Q."/>
            <person name="Lattorff H.M."/>
            <person name="Laudet V."/>
            <person name="von Levetsow C."/>
            <person name="Liu Z."/>
            <person name="Lutz R."/>
            <person name="Lynch J.A."/>
            <person name="da Fonseca R.N."/>
            <person name="Posnien N."/>
            <person name="Reuter R."/>
            <person name="Roth S."/>
            <person name="Savard J."/>
            <person name="Schinko J.B."/>
            <person name="Schmitt C."/>
            <person name="Schoppmeier M."/>
            <person name="Schroder R."/>
            <person name="Shippy T.D."/>
            <person name="Simonnet F."/>
            <person name="Marques-Souza H."/>
            <person name="Tautz D."/>
            <person name="Tomoyasu Y."/>
            <person name="Trauner J."/>
            <person name="Van der Zee M."/>
            <person name="Vervoort M."/>
            <person name="Wittkopp N."/>
            <person name="Wimmer E.A."/>
            <person name="Yang X."/>
            <person name="Jones A.K."/>
            <person name="Sattelle D.B."/>
            <person name="Ebert P.R."/>
            <person name="Nelson D."/>
            <person name="Scott J.G."/>
            <person name="Beeman R.W."/>
            <person name="Muthukrishnan S."/>
            <person name="Kramer K.J."/>
            <person name="Arakane Y."/>
            <person name="Beeman R.W."/>
            <person name="Zhu Q."/>
            <person name="Hogenkamp D."/>
            <person name="Dixit R."/>
            <person name="Oppert B."/>
            <person name="Jiang H."/>
            <person name="Zou Z."/>
            <person name="Marshall J."/>
            <person name="Elpidina E."/>
            <person name="Vinokurov K."/>
            <person name="Oppert C."/>
            <person name="Zou Z."/>
            <person name="Evans J."/>
            <person name="Lu Z."/>
            <person name="Zhao P."/>
            <person name="Sumathipala N."/>
            <person name="Altincicek B."/>
            <person name="Vilcinskas A."/>
            <person name="Williams M."/>
            <person name="Hultmark D."/>
            <person name="Hetru C."/>
            <person name="Jiang H."/>
            <person name="Grimmelikhuijzen C.J."/>
            <person name="Hauser F."/>
            <person name="Cazzamali G."/>
            <person name="Williamson M."/>
            <person name="Park Y."/>
            <person name="Li B."/>
            <person name="Tanaka Y."/>
            <person name="Predel R."/>
            <person name="Neupert S."/>
            <person name="Schachtner J."/>
            <person name="Verleyen P."/>
            <person name="Raible F."/>
            <person name="Bork P."/>
            <person name="Friedrich M."/>
            <person name="Walden K.K."/>
            <person name="Robertson H.M."/>
            <person name="Angeli S."/>
            <person name="Foret S."/>
            <person name="Bucher G."/>
            <person name="Schuetz S."/>
            <person name="Maleszka R."/>
            <person name="Wimmer E.A."/>
            <person name="Beeman R.W."/>
            <person name="Lorenzen M."/>
            <person name="Tomoyasu Y."/>
            <person name="Miller S.C."/>
            <person name="Grossmann D."/>
            <person name="Bucher G."/>
        </authorList>
    </citation>
    <scope>NUCLEOTIDE SEQUENCE [LARGE SCALE GENOMIC DNA]</scope>
    <source>
        <strain evidence="1 2">Georgia GA2</strain>
    </source>
</reference>
<name>D6WZP7_TRICA</name>
<evidence type="ECO:0000313" key="1">
    <source>
        <dbReference type="EMBL" id="EFA10457.1"/>
    </source>
</evidence>
<dbReference type="EMBL" id="KQ971372">
    <property type="protein sequence ID" value="EFA10457.1"/>
    <property type="molecule type" value="Genomic_DNA"/>
</dbReference>
<keyword evidence="2" id="KW-1185">Reference proteome</keyword>
<reference evidence="1 2" key="2">
    <citation type="journal article" date="2010" name="Nucleic Acids Res.">
        <title>BeetleBase in 2010: revisions to provide comprehensive genomic information for Tribolium castaneum.</title>
        <authorList>
            <person name="Kim H.S."/>
            <person name="Murphy T."/>
            <person name="Xia J."/>
            <person name="Caragea D."/>
            <person name="Park Y."/>
            <person name="Beeman R.W."/>
            <person name="Lorenzen M.D."/>
            <person name="Butcher S."/>
            <person name="Manak J.R."/>
            <person name="Brown S.J."/>
        </authorList>
    </citation>
    <scope>GENOME REANNOTATION</scope>
    <source>
        <strain evidence="1 2">Georgia GA2</strain>
    </source>
</reference>
<dbReference type="HOGENOM" id="CLU_2609177_0_0_1"/>
<proteinExistence type="predicted"/>
<dbReference type="AlphaFoldDB" id="D6WZP7"/>
<protein>
    <submittedName>
        <fullName evidence="1">Uncharacterized protein</fullName>
    </submittedName>
</protein>
<gene>
    <name evidence="1" type="primary">GLEAN_12703</name>
    <name evidence="1" type="ORF">TcasGA2_TC012703</name>
</gene>
<sequence length="79" mass="8796">MLKTGQVIQHRQARGLPDFAKINKLREINARAQAAFVAKNTTMGYFAAVFPTAAIGRRMLECGPKYTLQKTETRGTGKR</sequence>
<dbReference type="Proteomes" id="UP000007266">
    <property type="component" value="Linkage group 9"/>
</dbReference>
<accession>D6WZP7</accession>
<evidence type="ECO:0000313" key="2">
    <source>
        <dbReference type="Proteomes" id="UP000007266"/>
    </source>
</evidence>
<organism evidence="1 2">
    <name type="scientific">Tribolium castaneum</name>
    <name type="common">Red flour beetle</name>
    <dbReference type="NCBI Taxonomy" id="7070"/>
    <lineage>
        <taxon>Eukaryota</taxon>
        <taxon>Metazoa</taxon>
        <taxon>Ecdysozoa</taxon>
        <taxon>Arthropoda</taxon>
        <taxon>Hexapoda</taxon>
        <taxon>Insecta</taxon>
        <taxon>Pterygota</taxon>
        <taxon>Neoptera</taxon>
        <taxon>Endopterygota</taxon>
        <taxon>Coleoptera</taxon>
        <taxon>Polyphaga</taxon>
        <taxon>Cucujiformia</taxon>
        <taxon>Tenebrionidae</taxon>
        <taxon>Tenebrionidae incertae sedis</taxon>
        <taxon>Tribolium</taxon>
    </lineage>
</organism>
<dbReference type="InParanoid" id="D6WZP7"/>